<dbReference type="Pfam" id="PF03808">
    <property type="entry name" value="Glyco_tran_WecG"/>
    <property type="match status" value="1"/>
</dbReference>
<accession>A0A840BYT7</accession>
<sequence>MRLPSSLRARPPVVAFSDAEALYEAFAACRLPRLTVGGLPGERLTRRQWAELFVAICRCRPRGEAPPPFFSSINGQTISRYHREAAVRALFRRCGGLAVDGMSAVFASRLLSRAPFPERVATTDLFHDVARHAQDEGLSFFLLGGTVETCAAAARNVAALYPRLTIVGTHHGFFAEDEEEAVAQRIDALAPDIVWVSMGVPREQLFCVRNRDRLRRVGLLKTSGGLFDFLAGRHSRAPVWMQACGLEWLYRLALEPRRLLRRYALTNLHSALLLMTRTGRQTGVQAPTLRHR</sequence>
<evidence type="ECO:0000313" key="3">
    <source>
        <dbReference type="EMBL" id="MBB4018711.1"/>
    </source>
</evidence>
<evidence type="ECO:0000256" key="1">
    <source>
        <dbReference type="ARBA" id="ARBA00022676"/>
    </source>
</evidence>
<dbReference type="CDD" id="cd06533">
    <property type="entry name" value="Glyco_transf_WecG_TagA"/>
    <property type="match status" value="1"/>
</dbReference>
<keyword evidence="2" id="KW-0808">Transferase</keyword>
<evidence type="ECO:0000313" key="4">
    <source>
        <dbReference type="Proteomes" id="UP000577362"/>
    </source>
</evidence>
<comment type="caution">
    <text evidence="3">The sequence shown here is derived from an EMBL/GenBank/DDBJ whole genome shotgun (WGS) entry which is preliminary data.</text>
</comment>
<gene>
    <name evidence="3" type="ORF">GGR16_003758</name>
</gene>
<dbReference type="PANTHER" id="PTHR34136">
    <property type="match status" value="1"/>
</dbReference>
<keyword evidence="4" id="KW-1185">Reference proteome</keyword>
<dbReference type="AlphaFoldDB" id="A0A840BYT7"/>
<dbReference type="EMBL" id="JACIEN010000005">
    <property type="protein sequence ID" value="MBB4018711.1"/>
    <property type="molecule type" value="Genomic_DNA"/>
</dbReference>
<dbReference type="RefSeq" id="WP_183317575.1">
    <property type="nucleotide sequence ID" value="NZ_JACIEN010000005.1"/>
</dbReference>
<organism evidence="3 4">
    <name type="scientific">Chelatococcus caeni</name>
    <dbReference type="NCBI Taxonomy" id="1348468"/>
    <lineage>
        <taxon>Bacteria</taxon>
        <taxon>Pseudomonadati</taxon>
        <taxon>Pseudomonadota</taxon>
        <taxon>Alphaproteobacteria</taxon>
        <taxon>Hyphomicrobiales</taxon>
        <taxon>Chelatococcaceae</taxon>
        <taxon>Chelatococcus</taxon>
    </lineage>
</organism>
<dbReference type="PANTHER" id="PTHR34136:SF1">
    <property type="entry name" value="UDP-N-ACETYL-D-MANNOSAMINURONIC ACID TRANSFERASE"/>
    <property type="match status" value="1"/>
</dbReference>
<dbReference type="NCBIfam" id="TIGR00696">
    <property type="entry name" value="wecG_tagA_cpsF"/>
    <property type="match status" value="1"/>
</dbReference>
<dbReference type="InterPro" id="IPR004629">
    <property type="entry name" value="WecG_TagA_CpsF"/>
</dbReference>
<evidence type="ECO:0000256" key="2">
    <source>
        <dbReference type="ARBA" id="ARBA00022679"/>
    </source>
</evidence>
<keyword evidence="1" id="KW-0328">Glycosyltransferase</keyword>
<dbReference type="GO" id="GO:0016758">
    <property type="term" value="F:hexosyltransferase activity"/>
    <property type="evidence" value="ECO:0007669"/>
    <property type="project" value="TreeGrafter"/>
</dbReference>
<dbReference type="Proteomes" id="UP000577362">
    <property type="component" value="Unassembled WGS sequence"/>
</dbReference>
<name>A0A840BYT7_9HYPH</name>
<reference evidence="3 4" key="1">
    <citation type="submission" date="2020-08" db="EMBL/GenBank/DDBJ databases">
        <title>Genomic Encyclopedia of Type Strains, Phase IV (KMG-IV): sequencing the most valuable type-strain genomes for metagenomic binning, comparative biology and taxonomic classification.</title>
        <authorList>
            <person name="Goeker M."/>
        </authorList>
    </citation>
    <scope>NUCLEOTIDE SEQUENCE [LARGE SCALE GENOMIC DNA]</scope>
    <source>
        <strain evidence="3 4">DSM 103737</strain>
    </source>
</reference>
<protein>
    <submittedName>
        <fullName evidence="3">Exopolysaccharide biosynthesis WecB/TagA/CpsF family protein</fullName>
    </submittedName>
</protein>
<proteinExistence type="predicted"/>